<keyword evidence="3" id="KW-1185">Reference proteome</keyword>
<accession>A0A565BG79</accession>
<proteinExistence type="predicted"/>
<feature type="region of interest" description="Disordered" evidence="1">
    <location>
        <begin position="124"/>
        <end position="145"/>
    </location>
</feature>
<dbReference type="EMBL" id="CABITT030000003">
    <property type="protein sequence ID" value="VVA99870.1"/>
    <property type="molecule type" value="Genomic_DNA"/>
</dbReference>
<evidence type="ECO:0000313" key="3">
    <source>
        <dbReference type="Proteomes" id="UP000489600"/>
    </source>
</evidence>
<reference evidence="2" key="1">
    <citation type="submission" date="2019-07" db="EMBL/GenBank/DDBJ databases">
        <authorList>
            <person name="Dittberner H."/>
        </authorList>
    </citation>
    <scope>NUCLEOTIDE SEQUENCE [LARGE SCALE GENOMIC DNA]</scope>
</reference>
<protein>
    <submittedName>
        <fullName evidence="2">Uncharacterized protein</fullName>
    </submittedName>
</protein>
<dbReference type="AlphaFoldDB" id="A0A565BG79"/>
<evidence type="ECO:0000256" key="1">
    <source>
        <dbReference type="SAM" id="MobiDB-lite"/>
    </source>
</evidence>
<feature type="compositionally biased region" description="Basic and acidic residues" evidence="1">
    <location>
        <begin position="85"/>
        <end position="106"/>
    </location>
</feature>
<feature type="compositionally biased region" description="Basic and acidic residues" evidence="1">
    <location>
        <begin position="26"/>
        <end position="41"/>
    </location>
</feature>
<sequence length="186" mass="21101">MVNFDIEVTDNRRRNHGRHNAGEAPIQERRSDPHRPEREVTPVKPGSAVRKPVRRNLFGEEGSSVSKDPSVLGVAAAPMLSWVRKTDATTGEEQRFGKRPAIREMNESPVGSPVRNLVRVGRRRTEEMSKNGETEPPEREETVNPEFARAPWFRDSLVEPTVLTTRVSGKMLMKRGDGQRLIGRQW</sequence>
<feature type="region of interest" description="Disordered" evidence="1">
    <location>
        <begin position="1"/>
        <end position="69"/>
    </location>
</feature>
<feature type="compositionally biased region" description="Basic and acidic residues" evidence="1">
    <location>
        <begin position="124"/>
        <end position="142"/>
    </location>
</feature>
<comment type="caution">
    <text evidence="2">The sequence shown here is derived from an EMBL/GenBank/DDBJ whole genome shotgun (WGS) entry which is preliminary data.</text>
</comment>
<feature type="region of interest" description="Disordered" evidence="1">
    <location>
        <begin position="85"/>
        <end position="112"/>
    </location>
</feature>
<evidence type="ECO:0000313" key="2">
    <source>
        <dbReference type="EMBL" id="VVA99870.1"/>
    </source>
</evidence>
<name>A0A565BG79_9BRAS</name>
<organism evidence="2 3">
    <name type="scientific">Arabis nemorensis</name>
    <dbReference type="NCBI Taxonomy" id="586526"/>
    <lineage>
        <taxon>Eukaryota</taxon>
        <taxon>Viridiplantae</taxon>
        <taxon>Streptophyta</taxon>
        <taxon>Embryophyta</taxon>
        <taxon>Tracheophyta</taxon>
        <taxon>Spermatophyta</taxon>
        <taxon>Magnoliopsida</taxon>
        <taxon>eudicotyledons</taxon>
        <taxon>Gunneridae</taxon>
        <taxon>Pentapetalae</taxon>
        <taxon>rosids</taxon>
        <taxon>malvids</taxon>
        <taxon>Brassicales</taxon>
        <taxon>Brassicaceae</taxon>
        <taxon>Arabideae</taxon>
        <taxon>Arabis</taxon>
    </lineage>
</organism>
<dbReference type="Proteomes" id="UP000489600">
    <property type="component" value="Unassembled WGS sequence"/>
</dbReference>
<gene>
    <name evidence="2" type="ORF">ANE_LOCUS10315</name>
</gene>